<dbReference type="InterPro" id="IPR001867">
    <property type="entry name" value="OmpR/PhoB-type_DNA-bd"/>
</dbReference>
<dbReference type="EMBL" id="JAPFQN010000006">
    <property type="protein sequence ID" value="MCX2744644.1"/>
    <property type="molecule type" value="Genomic_DNA"/>
</dbReference>
<evidence type="ECO:0000259" key="7">
    <source>
        <dbReference type="PROSITE" id="PS51755"/>
    </source>
</evidence>
<dbReference type="PANTHER" id="PTHR48111:SF40">
    <property type="entry name" value="PHOSPHATE REGULON TRANSCRIPTIONAL REGULATORY PROTEIN PHOB"/>
    <property type="match status" value="1"/>
</dbReference>
<evidence type="ECO:0000256" key="5">
    <source>
        <dbReference type="PROSITE-ProRule" id="PRU01091"/>
    </source>
</evidence>
<feature type="modified residue" description="4-aspartylphosphate" evidence="4">
    <location>
        <position position="57"/>
    </location>
</feature>
<evidence type="ECO:0000259" key="6">
    <source>
        <dbReference type="PROSITE" id="PS50110"/>
    </source>
</evidence>
<dbReference type="Pfam" id="PF00072">
    <property type="entry name" value="Response_reg"/>
    <property type="match status" value="1"/>
</dbReference>
<dbReference type="SMART" id="SM00448">
    <property type="entry name" value="REC"/>
    <property type="match status" value="1"/>
</dbReference>
<evidence type="ECO:0000256" key="2">
    <source>
        <dbReference type="ARBA" id="ARBA00023012"/>
    </source>
</evidence>
<dbReference type="InterPro" id="IPR039420">
    <property type="entry name" value="WalR-like"/>
</dbReference>
<organism evidence="8 9">
    <name type="scientific">Mangrovivirga halotolerans</name>
    <dbReference type="NCBI Taxonomy" id="2993936"/>
    <lineage>
        <taxon>Bacteria</taxon>
        <taxon>Pseudomonadati</taxon>
        <taxon>Bacteroidota</taxon>
        <taxon>Cytophagia</taxon>
        <taxon>Cytophagales</taxon>
        <taxon>Mangrovivirgaceae</taxon>
        <taxon>Mangrovivirga</taxon>
    </lineage>
</organism>
<dbReference type="Pfam" id="PF00486">
    <property type="entry name" value="Trans_reg_C"/>
    <property type="match status" value="1"/>
</dbReference>
<keyword evidence="3 5" id="KW-0238">DNA-binding</keyword>
<keyword evidence="2" id="KW-0902">Two-component regulatory system</keyword>
<dbReference type="Proteomes" id="UP001209885">
    <property type="component" value="Unassembled WGS sequence"/>
</dbReference>
<keyword evidence="9" id="KW-1185">Reference proteome</keyword>
<dbReference type="InterPro" id="IPR001789">
    <property type="entry name" value="Sig_transdc_resp-reg_receiver"/>
</dbReference>
<dbReference type="InterPro" id="IPR036388">
    <property type="entry name" value="WH-like_DNA-bd_sf"/>
</dbReference>
<dbReference type="CDD" id="cd00383">
    <property type="entry name" value="trans_reg_C"/>
    <property type="match status" value="1"/>
</dbReference>
<feature type="domain" description="Response regulatory" evidence="6">
    <location>
        <begin position="8"/>
        <end position="124"/>
    </location>
</feature>
<keyword evidence="1 4" id="KW-0597">Phosphoprotein</keyword>
<reference evidence="8 9" key="1">
    <citation type="submission" date="2022-11" db="EMBL/GenBank/DDBJ databases">
        <title>The characterization of three novel Bacteroidetes species and genomic analysis of their roles in tidal elemental geochemical cycles.</title>
        <authorList>
            <person name="Ma K."/>
        </authorList>
    </citation>
    <scope>NUCLEOTIDE SEQUENCE [LARGE SCALE GENOMIC DNA]</scope>
    <source>
        <strain evidence="8 9">M17</strain>
    </source>
</reference>
<evidence type="ECO:0000256" key="4">
    <source>
        <dbReference type="PROSITE-ProRule" id="PRU00169"/>
    </source>
</evidence>
<dbReference type="InterPro" id="IPR011006">
    <property type="entry name" value="CheY-like_superfamily"/>
</dbReference>
<evidence type="ECO:0000256" key="3">
    <source>
        <dbReference type="ARBA" id="ARBA00023125"/>
    </source>
</evidence>
<sequence>MPAVTDKKILIVDDEPDVVELLAYNFNSAGYEVQEATNGKEAIDIAKKFNPDLIILDIMMPDIDGVETCRQLRNIPQFKETFVFFLTARSEEYSEVAAFDVGGDDYIIKPIKPRALLKKVETLFKRENKAVDDKTKIETKDFMIDKASYTVRVGEEVIQLAKKEFDLLYFLASNSNNIFGRDILLHHVWGADVFVAERTVDVHIRKIREKLGDRFIKTIKGVGYKFDY</sequence>
<accession>A0ABT3RS91</accession>
<dbReference type="Gene3D" id="3.40.50.2300">
    <property type="match status" value="1"/>
</dbReference>
<dbReference type="Gene3D" id="1.10.10.10">
    <property type="entry name" value="Winged helix-like DNA-binding domain superfamily/Winged helix DNA-binding domain"/>
    <property type="match status" value="1"/>
</dbReference>
<name>A0ABT3RS91_9BACT</name>
<dbReference type="RefSeq" id="WP_266057097.1">
    <property type="nucleotide sequence ID" value="NZ_JAPFQN010000006.1"/>
</dbReference>
<feature type="domain" description="OmpR/PhoB-type" evidence="7">
    <location>
        <begin position="134"/>
        <end position="228"/>
    </location>
</feature>
<evidence type="ECO:0000313" key="9">
    <source>
        <dbReference type="Proteomes" id="UP001209885"/>
    </source>
</evidence>
<dbReference type="PANTHER" id="PTHR48111">
    <property type="entry name" value="REGULATOR OF RPOS"/>
    <property type="match status" value="1"/>
</dbReference>
<gene>
    <name evidence="8" type="ORF">OO013_12245</name>
</gene>
<dbReference type="PROSITE" id="PS50110">
    <property type="entry name" value="RESPONSE_REGULATORY"/>
    <property type="match status" value="1"/>
</dbReference>
<feature type="DNA-binding region" description="OmpR/PhoB-type" evidence="5">
    <location>
        <begin position="134"/>
        <end position="228"/>
    </location>
</feature>
<evidence type="ECO:0000256" key="1">
    <source>
        <dbReference type="ARBA" id="ARBA00022553"/>
    </source>
</evidence>
<protein>
    <submittedName>
        <fullName evidence="8">Response regulator transcription factor</fullName>
    </submittedName>
</protein>
<dbReference type="SUPFAM" id="SSF52172">
    <property type="entry name" value="CheY-like"/>
    <property type="match status" value="1"/>
</dbReference>
<comment type="caution">
    <text evidence="8">The sequence shown here is derived from an EMBL/GenBank/DDBJ whole genome shotgun (WGS) entry which is preliminary data.</text>
</comment>
<proteinExistence type="predicted"/>
<dbReference type="SMART" id="SM00862">
    <property type="entry name" value="Trans_reg_C"/>
    <property type="match status" value="1"/>
</dbReference>
<dbReference type="PROSITE" id="PS51755">
    <property type="entry name" value="OMPR_PHOB"/>
    <property type="match status" value="1"/>
</dbReference>
<evidence type="ECO:0000313" key="8">
    <source>
        <dbReference type="EMBL" id="MCX2744644.1"/>
    </source>
</evidence>